<accession>A0ABP5C7Y0</accession>
<proteinExistence type="predicted"/>
<dbReference type="EMBL" id="BAAAQM010000005">
    <property type="protein sequence ID" value="GAA1959285.1"/>
    <property type="molecule type" value="Genomic_DNA"/>
</dbReference>
<name>A0ABP5C7Y0_9ACTN</name>
<reference evidence="4" key="1">
    <citation type="journal article" date="2019" name="Int. J. Syst. Evol. Microbiol.">
        <title>The Global Catalogue of Microorganisms (GCM) 10K type strain sequencing project: providing services to taxonomists for standard genome sequencing and annotation.</title>
        <authorList>
            <consortium name="The Broad Institute Genomics Platform"/>
            <consortium name="The Broad Institute Genome Sequencing Center for Infectious Disease"/>
            <person name="Wu L."/>
            <person name="Ma J."/>
        </authorList>
    </citation>
    <scope>NUCLEOTIDE SEQUENCE [LARGE SCALE GENOMIC DNA]</scope>
    <source>
        <strain evidence="4">JCM 16013</strain>
    </source>
</reference>
<keyword evidence="2" id="KW-0812">Transmembrane</keyword>
<evidence type="ECO:0000256" key="1">
    <source>
        <dbReference type="SAM" id="MobiDB-lite"/>
    </source>
</evidence>
<gene>
    <name evidence="3" type="ORF">GCM10009838_14510</name>
</gene>
<organism evidence="3 4">
    <name type="scientific">Catenulispora subtropica</name>
    <dbReference type="NCBI Taxonomy" id="450798"/>
    <lineage>
        <taxon>Bacteria</taxon>
        <taxon>Bacillati</taxon>
        <taxon>Actinomycetota</taxon>
        <taxon>Actinomycetes</taxon>
        <taxon>Catenulisporales</taxon>
        <taxon>Catenulisporaceae</taxon>
        <taxon>Catenulispora</taxon>
    </lineage>
</organism>
<evidence type="ECO:0000256" key="2">
    <source>
        <dbReference type="SAM" id="Phobius"/>
    </source>
</evidence>
<keyword evidence="2" id="KW-1133">Transmembrane helix</keyword>
<evidence type="ECO:0000313" key="3">
    <source>
        <dbReference type="EMBL" id="GAA1959285.1"/>
    </source>
</evidence>
<feature type="compositionally biased region" description="Basic and acidic residues" evidence="1">
    <location>
        <begin position="172"/>
        <end position="217"/>
    </location>
</feature>
<feature type="region of interest" description="Disordered" evidence="1">
    <location>
        <begin position="167"/>
        <end position="217"/>
    </location>
</feature>
<dbReference type="Proteomes" id="UP001499854">
    <property type="component" value="Unassembled WGS sequence"/>
</dbReference>
<protein>
    <submittedName>
        <fullName evidence="3">Uncharacterized protein</fullName>
    </submittedName>
</protein>
<feature type="transmembrane region" description="Helical" evidence="2">
    <location>
        <begin position="133"/>
        <end position="151"/>
    </location>
</feature>
<comment type="caution">
    <text evidence="3">The sequence shown here is derived from an EMBL/GenBank/DDBJ whole genome shotgun (WGS) entry which is preliminary data.</text>
</comment>
<keyword evidence="2" id="KW-0472">Membrane</keyword>
<evidence type="ECO:0000313" key="4">
    <source>
        <dbReference type="Proteomes" id="UP001499854"/>
    </source>
</evidence>
<keyword evidence="4" id="KW-1185">Reference proteome</keyword>
<sequence length="217" mass="22912">MPFRHQEPSRAERVRCAVQGRTADAATTLSGAATTAAASARGAALTAAGATQDAAHVVADRAALAAHEAADRASAAASTVADRARPFAAEAAQRTAAAWQILRHGVPRRGPMARVASVVPMATVTTAARRGRAPMGLMVLGAAGAVGVLLWRRARMDRDTVWILDDDSDNEPVGRWHEGDSRAGAHDDLDSRAHRARDGRDLDSPSHRRDSPANRWP</sequence>